<name>R9KX52_9ACTN</name>
<gene>
    <name evidence="1" type="ORF">C811_01552</name>
</gene>
<dbReference type="EMBL" id="ASSY01000008">
    <property type="protein sequence ID" value="EOS51134.1"/>
    <property type="molecule type" value="Genomic_DNA"/>
</dbReference>
<dbReference type="GeneID" id="82191029"/>
<sequence length="121" mass="13242">MTKRDAQTNDARPEMSCPHCDDEELELFSGEYEPSDPFWYVACLECGAEGPHGGTPEDACKLWDAKHGRHRIGMRYTQPLCADAAACAAAPATATPAEIEKERARKQRFYDLAGGLLKPGA</sequence>
<evidence type="ECO:0000313" key="1">
    <source>
        <dbReference type="EMBL" id="EOS51134.1"/>
    </source>
</evidence>
<comment type="caution">
    <text evidence="1">The sequence shown here is derived from an EMBL/GenBank/DDBJ whole genome shotgun (WGS) entry which is preliminary data.</text>
</comment>
<dbReference type="Proteomes" id="UP000014204">
    <property type="component" value="Unassembled WGS sequence"/>
</dbReference>
<keyword evidence="2" id="KW-1185">Reference proteome</keyword>
<dbReference type="HOGENOM" id="CLU_2034420_0_0_11"/>
<dbReference type="STRING" id="1235794.C811_01552"/>
<protein>
    <recommendedName>
        <fullName evidence="3">Restriction alleviation protein, Lar family</fullName>
    </recommendedName>
</protein>
<reference evidence="1 2" key="1">
    <citation type="submission" date="2013-04" db="EMBL/GenBank/DDBJ databases">
        <title>The Genome Sequence of Enterorhabdus caecimuris B7.</title>
        <authorList>
            <consortium name="The Broad Institute Genomics Platform"/>
            <consortium name="The Broad Institute Genome Sequencing Center for Infectious Disease"/>
            <person name="Earl A."/>
            <person name="Xavier R."/>
            <person name="Elson C."/>
            <person name="Duck W."/>
            <person name="Walker B."/>
            <person name="Young S."/>
            <person name="Zeng Q."/>
            <person name="Gargeya S."/>
            <person name="Fitzgerald M."/>
            <person name="Haas B."/>
            <person name="Abouelleil A."/>
            <person name="Allen A.W."/>
            <person name="Alvarado L."/>
            <person name="Arachchi H.M."/>
            <person name="Berlin A.M."/>
            <person name="Chapman S.B."/>
            <person name="Gainer-Dewar J."/>
            <person name="Goldberg J."/>
            <person name="Griggs A."/>
            <person name="Gujja S."/>
            <person name="Hansen M."/>
            <person name="Howarth C."/>
            <person name="Imamovic A."/>
            <person name="Ireland A."/>
            <person name="Larimer J."/>
            <person name="McCowan C."/>
            <person name="Murphy C."/>
            <person name="Pearson M."/>
            <person name="Poon T.W."/>
            <person name="Priest M."/>
            <person name="Roberts A."/>
            <person name="Saif S."/>
            <person name="Shea T."/>
            <person name="Sisk P."/>
            <person name="Sykes S."/>
            <person name="Wortman J."/>
            <person name="Nusbaum C."/>
            <person name="Birren B."/>
        </authorList>
    </citation>
    <scope>NUCLEOTIDE SEQUENCE [LARGE SCALE GENOMIC DNA]</scope>
    <source>
        <strain evidence="1 2">B7</strain>
    </source>
</reference>
<proteinExistence type="predicted"/>
<dbReference type="AlphaFoldDB" id="R9KX52"/>
<dbReference type="RefSeq" id="WP_016309752.1">
    <property type="nucleotide sequence ID" value="NZ_KE159646.1"/>
</dbReference>
<evidence type="ECO:0000313" key="2">
    <source>
        <dbReference type="Proteomes" id="UP000014204"/>
    </source>
</evidence>
<evidence type="ECO:0008006" key="3">
    <source>
        <dbReference type="Google" id="ProtNLM"/>
    </source>
</evidence>
<organism evidence="1 2">
    <name type="scientific">Adlercreutzia caecimuris B7</name>
    <dbReference type="NCBI Taxonomy" id="1235794"/>
    <lineage>
        <taxon>Bacteria</taxon>
        <taxon>Bacillati</taxon>
        <taxon>Actinomycetota</taxon>
        <taxon>Coriobacteriia</taxon>
        <taxon>Eggerthellales</taxon>
        <taxon>Eggerthellaceae</taxon>
        <taxon>Adlercreutzia</taxon>
    </lineage>
</organism>
<accession>R9KX52</accession>